<accession>A0A6J1MKY3</accession>
<dbReference type="InterPro" id="IPR035897">
    <property type="entry name" value="Toll_tir_struct_dom_sf"/>
</dbReference>
<gene>
    <name evidence="17" type="primary">LOC111605668</name>
</gene>
<dbReference type="SUPFAM" id="SSF52058">
    <property type="entry name" value="L domain-like"/>
    <property type="match status" value="1"/>
</dbReference>
<keyword evidence="6 14" id="KW-0732">Signal</keyword>
<dbReference type="RefSeq" id="XP_023180100.2">
    <property type="nucleotide sequence ID" value="XM_023324332.2"/>
</dbReference>
<dbReference type="InterPro" id="IPR001611">
    <property type="entry name" value="Leu-rich_rpt"/>
</dbReference>
<evidence type="ECO:0000256" key="3">
    <source>
        <dbReference type="ARBA" id="ARBA00022588"/>
    </source>
</evidence>
<sequence>MIFALKTCLIVFVLQWNINESSMQEAEIVNETPLQRSLSENLNFAFASLNQNTVAPETKTDYEETDLNSLFVKYGTDDGNTCLLDNIKQEILWWTFRNGTLKATNTKYAANMHLDLSYANISDDEELLNKTRFGFRYRLQKVEVFSAAYNTLNAVPFQTLNTMSQSLKYLSLQGNQFAALNHDVEAIEQFLQDTLNTNPNNGTQINCDELLASNYSKNSDLYDRECSSSYQNNKKIGNAINTQDIIYEEYLRNLIKKLKIFGKSKESIAWATFPSLPNLLELEISNCSIEYVSKYAFKNLTGLRKLFMSNNKIMTIDYDTFYYIPRVQYLDLSFTNVLNYNYQFSARTLEMILNMLYGLKIHQTVFKYLPDLIYLDLSHSKITRNSAVAFTNLGDKLKYLSLCYTSFPMMSNGLFKNTALEGLDLSGNPFVSYNILDDAFDSISETLKFLSFEHSNLKDIDWLKPLKKLQNLCLAGNNINALSADVFQTLVSLKQLDLSYNHIGNWYKSVFSHNRALRVLNLRSNNVNMLTTEMLKDFETLEYLSLGNNNFLCNCNLREVVDVASNNNKDANCAFDFLQHAASELIFQSNTSSLSKALYKHIEEYMWKRRYIPLLSDSHKNIKDFKRLKNIVKMQFASKNISSKQCPSSKLTKVNDTSLKFQLLDYDAQNYWCFNETDKLQVDEIVCQNRNLIAFENELHSAMKIITVTVGSLLFIFIVAFVIYLKRWHIHYYYASLKSAALLSTAAKDRFRHLTESDPSVIYDIFISYCQNDRQWLLDELLPNVEKSGDISICLHERDFQIGVTILDNIISSMDRSRSLMLLISSKFLLSHWCQFEMYLAQHRIFEMSKEHLILVFLEDIPRSKRPKTLQYLMDIKTYIKWPSKGDKQPSLEERKLFWKRLRKSLEFIGIGTKDSKV</sequence>
<evidence type="ECO:0000256" key="11">
    <source>
        <dbReference type="ARBA" id="ARBA00023170"/>
    </source>
</evidence>
<evidence type="ECO:0000256" key="10">
    <source>
        <dbReference type="ARBA" id="ARBA00023136"/>
    </source>
</evidence>
<dbReference type="PANTHER" id="PTHR24365:SF530">
    <property type="entry name" value="MSTPROX-RELATED"/>
    <property type="match status" value="1"/>
</dbReference>
<evidence type="ECO:0000256" key="1">
    <source>
        <dbReference type="ARBA" id="ARBA00004479"/>
    </source>
</evidence>
<evidence type="ECO:0000259" key="15">
    <source>
        <dbReference type="PROSITE" id="PS50104"/>
    </source>
</evidence>
<comment type="subcellular location">
    <subcellularLocation>
        <location evidence="1">Membrane</location>
        <topology evidence="1">Single-pass type I membrane protein</topology>
    </subcellularLocation>
</comment>
<dbReference type="FunFam" id="3.40.50.10140:FF:000001">
    <property type="entry name" value="Toll-like receptor 2"/>
    <property type="match status" value="1"/>
</dbReference>
<name>A0A6J1MKY3_DROHY</name>
<evidence type="ECO:0000256" key="9">
    <source>
        <dbReference type="ARBA" id="ARBA00022989"/>
    </source>
</evidence>
<dbReference type="Pfam" id="PF13855">
    <property type="entry name" value="LRR_8"/>
    <property type="match status" value="2"/>
</dbReference>
<evidence type="ECO:0000256" key="4">
    <source>
        <dbReference type="ARBA" id="ARBA00022614"/>
    </source>
</evidence>
<keyword evidence="12" id="KW-0325">Glycoprotein</keyword>
<evidence type="ECO:0000256" key="6">
    <source>
        <dbReference type="ARBA" id="ARBA00022729"/>
    </source>
</evidence>
<feature type="transmembrane region" description="Helical" evidence="13">
    <location>
        <begin position="705"/>
        <end position="725"/>
    </location>
</feature>
<dbReference type="GO" id="GO:0038023">
    <property type="term" value="F:signaling receptor activity"/>
    <property type="evidence" value="ECO:0007669"/>
    <property type="project" value="TreeGrafter"/>
</dbReference>
<dbReference type="GeneID" id="111605668"/>
<keyword evidence="7" id="KW-0677">Repeat</keyword>
<keyword evidence="10 13" id="KW-0472">Membrane</keyword>
<dbReference type="SUPFAM" id="SSF52200">
    <property type="entry name" value="Toll/Interleukin receptor TIR domain"/>
    <property type="match status" value="1"/>
</dbReference>
<evidence type="ECO:0000256" key="7">
    <source>
        <dbReference type="ARBA" id="ARBA00022737"/>
    </source>
</evidence>
<evidence type="ECO:0000256" key="13">
    <source>
        <dbReference type="SAM" id="Phobius"/>
    </source>
</evidence>
<feature type="domain" description="TIR" evidence="15">
    <location>
        <begin position="761"/>
        <end position="906"/>
    </location>
</feature>
<dbReference type="KEGG" id="dhe:111605668"/>
<evidence type="ECO:0000256" key="14">
    <source>
        <dbReference type="SAM" id="SignalP"/>
    </source>
</evidence>
<dbReference type="AlphaFoldDB" id="A0A6J1MKY3"/>
<dbReference type="OMA" id="RPWVLNE"/>
<dbReference type="OrthoDB" id="1081807at2759"/>
<keyword evidence="5 13" id="KW-0812">Transmembrane</keyword>
<dbReference type="PANTHER" id="PTHR24365">
    <property type="entry name" value="TOLL-LIKE RECEPTOR"/>
    <property type="match status" value="1"/>
</dbReference>
<dbReference type="Gene3D" id="3.40.50.10140">
    <property type="entry name" value="Toll/interleukin-1 receptor homology (TIR) domain"/>
    <property type="match status" value="1"/>
</dbReference>
<dbReference type="InterPro" id="IPR000157">
    <property type="entry name" value="TIR_dom"/>
</dbReference>
<dbReference type="Gene3D" id="3.80.10.10">
    <property type="entry name" value="Ribonuclease Inhibitor"/>
    <property type="match status" value="3"/>
</dbReference>
<dbReference type="GO" id="GO:0007165">
    <property type="term" value="P:signal transduction"/>
    <property type="evidence" value="ECO:0007669"/>
    <property type="project" value="InterPro"/>
</dbReference>
<dbReference type="PROSITE" id="PS50104">
    <property type="entry name" value="TIR"/>
    <property type="match status" value="1"/>
</dbReference>
<keyword evidence="4" id="KW-0433">Leucine-rich repeat</keyword>
<evidence type="ECO:0000256" key="5">
    <source>
        <dbReference type="ARBA" id="ARBA00022692"/>
    </source>
</evidence>
<dbReference type="SMART" id="SM00369">
    <property type="entry name" value="LRR_TYP"/>
    <property type="match status" value="6"/>
</dbReference>
<evidence type="ECO:0000256" key="8">
    <source>
        <dbReference type="ARBA" id="ARBA00022859"/>
    </source>
</evidence>
<dbReference type="Proteomes" id="UP000504633">
    <property type="component" value="Unplaced"/>
</dbReference>
<comment type="similarity">
    <text evidence="2">Belongs to the Toll-like receptor family.</text>
</comment>
<protein>
    <submittedName>
        <fullName evidence="17">Toll-like receptor 2 type-2</fullName>
    </submittedName>
</protein>
<dbReference type="GO" id="GO:0005886">
    <property type="term" value="C:plasma membrane"/>
    <property type="evidence" value="ECO:0007669"/>
    <property type="project" value="TreeGrafter"/>
</dbReference>
<organism evidence="16 17">
    <name type="scientific">Drosophila hydei</name>
    <name type="common">Fruit fly</name>
    <dbReference type="NCBI Taxonomy" id="7224"/>
    <lineage>
        <taxon>Eukaryota</taxon>
        <taxon>Metazoa</taxon>
        <taxon>Ecdysozoa</taxon>
        <taxon>Arthropoda</taxon>
        <taxon>Hexapoda</taxon>
        <taxon>Insecta</taxon>
        <taxon>Pterygota</taxon>
        <taxon>Neoptera</taxon>
        <taxon>Endopterygota</taxon>
        <taxon>Diptera</taxon>
        <taxon>Brachycera</taxon>
        <taxon>Muscomorpha</taxon>
        <taxon>Ephydroidea</taxon>
        <taxon>Drosophilidae</taxon>
        <taxon>Drosophila</taxon>
    </lineage>
</organism>
<reference evidence="17" key="1">
    <citation type="submission" date="2025-08" db="UniProtKB">
        <authorList>
            <consortium name="RefSeq"/>
        </authorList>
    </citation>
    <scope>IDENTIFICATION</scope>
    <source>
        <strain evidence="17">15085-1641.00</strain>
        <tissue evidence="17">Whole body</tissue>
    </source>
</reference>
<feature type="chain" id="PRO_5026983460" evidence="14">
    <location>
        <begin position="24"/>
        <end position="918"/>
    </location>
</feature>
<keyword evidence="11" id="KW-0675">Receptor</keyword>
<dbReference type="InterPro" id="IPR003591">
    <property type="entry name" value="Leu-rich_rpt_typical-subtyp"/>
</dbReference>
<evidence type="ECO:0000313" key="17">
    <source>
        <dbReference type="RefSeq" id="XP_023180100.2"/>
    </source>
</evidence>
<dbReference type="CTD" id="40245"/>
<dbReference type="SMART" id="SM00255">
    <property type="entry name" value="TIR"/>
    <property type="match status" value="1"/>
</dbReference>
<evidence type="ECO:0000256" key="2">
    <source>
        <dbReference type="ARBA" id="ARBA00009634"/>
    </source>
</evidence>
<keyword evidence="9 13" id="KW-1133">Transmembrane helix</keyword>
<evidence type="ECO:0000256" key="12">
    <source>
        <dbReference type="ARBA" id="ARBA00023180"/>
    </source>
</evidence>
<dbReference type="GO" id="GO:0045087">
    <property type="term" value="P:innate immune response"/>
    <property type="evidence" value="ECO:0007669"/>
    <property type="project" value="UniProtKB-KW"/>
</dbReference>
<keyword evidence="16" id="KW-1185">Reference proteome</keyword>
<keyword evidence="3" id="KW-0399">Innate immunity</keyword>
<dbReference type="InterPro" id="IPR032675">
    <property type="entry name" value="LRR_dom_sf"/>
</dbReference>
<keyword evidence="8" id="KW-0391">Immunity</keyword>
<evidence type="ECO:0000313" key="16">
    <source>
        <dbReference type="Proteomes" id="UP000504633"/>
    </source>
</evidence>
<feature type="signal peptide" evidence="14">
    <location>
        <begin position="1"/>
        <end position="23"/>
    </location>
</feature>
<dbReference type="Pfam" id="PF01582">
    <property type="entry name" value="TIR"/>
    <property type="match status" value="1"/>
</dbReference>
<proteinExistence type="inferred from homology"/>